<name>A0A1I8AK94_9BILA</name>
<dbReference type="Proteomes" id="UP000095287">
    <property type="component" value="Unplaced"/>
</dbReference>
<organism evidence="2 3">
    <name type="scientific">Steinernema glaseri</name>
    <dbReference type="NCBI Taxonomy" id="37863"/>
    <lineage>
        <taxon>Eukaryota</taxon>
        <taxon>Metazoa</taxon>
        <taxon>Ecdysozoa</taxon>
        <taxon>Nematoda</taxon>
        <taxon>Chromadorea</taxon>
        <taxon>Rhabditida</taxon>
        <taxon>Tylenchina</taxon>
        <taxon>Panagrolaimomorpha</taxon>
        <taxon>Strongyloidoidea</taxon>
        <taxon>Steinernematidae</taxon>
        <taxon>Steinernema</taxon>
    </lineage>
</organism>
<reference evidence="3" key="1">
    <citation type="submission" date="2016-11" db="UniProtKB">
        <authorList>
            <consortium name="WormBaseParasite"/>
        </authorList>
    </citation>
    <scope>IDENTIFICATION</scope>
</reference>
<feature type="transmembrane region" description="Helical" evidence="1">
    <location>
        <begin position="36"/>
        <end position="56"/>
    </location>
</feature>
<keyword evidence="2" id="KW-1185">Reference proteome</keyword>
<keyword evidence="1" id="KW-0472">Membrane</keyword>
<evidence type="ECO:0000256" key="1">
    <source>
        <dbReference type="SAM" id="Phobius"/>
    </source>
</evidence>
<dbReference type="AlphaFoldDB" id="A0A1I8AK94"/>
<proteinExistence type="predicted"/>
<sequence length="167" mass="19036">MEEVKTSECRTVGGKVKKVVEAAVGRYVDFIFVHPLLVILVTGFVASLMTFLGIYFHYDAFTFNPRAGFETRGTPLAKQRMALVNLMERLAHSKDLRPEQRVKREARLLTTTEEPFTINYDDYGGDDFQPDMSKMDVCMQYAALGASSQLPYDYTMVLSKVIWRIDS</sequence>
<protein>
    <submittedName>
        <fullName evidence="3">Patched family protein</fullName>
    </submittedName>
</protein>
<keyword evidence="1" id="KW-0812">Transmembrane</keyword>
<dbReference type="WBParaSite" id="L893_g682.t1">
    <property type="protein sequence ID" value="L893_g682.t1"/>
    <property type="gene ID" value="L893_g682"/>
</dbReference>
<accession>A0A1I8AK94</accession>
<evidence type="ECO:0000313" key="3">
    <source>
        <dbReference type="WBParaSite" id="L893_g682.t1"/>
    </source>
</evidence>
<evidence type="ECO:0000313" key="2">
    <source>
        <dbReference type="Proteomes" id="UP000095287"/>
    </source>
</evidence>
<keyword evidence="1" id="KW-1133">Transmembrane helix</keyword>